<dbReference type="Gene3D" id="3.40.30.10">
    <property type="entry name" value="Glutaredoxin"/>
    <property type="match status" value="1"/>
</dbReference>
<comment type="caution">
    <text evidence="2">The sequence shown here is derived from an EMBL/GenBank/DDBJ whole genome shotgun (WGS) entry which is preliminary data.</text>
</comment>
<dbReference type="EMBL" id="BKCN01000002">
    <property type="protein sequence ID" value="GER02794.1"/>
    <property type="molecule type" value="Genomic_DNA"/>
</dbReference>
<dbReference type="Gene3D" id="1.20.1050.10">
    <property type="match status" value="1"/>
</dbReference>
<sequence length="346" mass="38439">MTASYIVYGMDASYFTQKILALFAYKEIPTDYRKKSIHVRAEVERRSGTHMMPVVVTPEDQWLWDSTPIAFEMDKRFPASTTLPDAPLGRIMARILEDFFDEWTVRAAVFFRWNDPSDIEHSGTALARDAVGIPAHQTLDPEGEKLVRSARDMIQNWAMGVCQKMDAGPDALAEIEGEWCRLATLLGQHFAQSDFLLGPRPCLADFALQGALTAHFLFDPTPRTLAESLAPDLIAYQKRMAAARASDLADGWPDFTSVPETLAPLLQQIGLSFHAYLIGNHRALAAGETTVDMDLGYGPRSIIARPYSEKTRRETTKDLAALDAPARALVEQNLAPLGVLEAYQLP</sequence>
<dbReference type="InterPro" id="IPR036249">
    <property type="entry name" value="Thioredoxin-like_sf"/>
</dbReference>
<feature type="domain" description="GST N-terminal" evidence="1">
    <location>
        <begin position="3"/>
        <end position="81"/>
    </location>
</feature>
<dbReference type="GO" id="GO:0016740">
    <property type="term" value="F:transferase activity"/>
    <property type="evidence" value="ECO:0007669"/>
    <property type="project" value="UniProtKB-KW"/>
</dbReference>
<accession>A0A5A7N4V9</accession>
<dbReference type="Pfam" id="PF13409">
    <property type="entry name" value="GST_N_2"/>
    <property type="match status" value="1"/>
</dbReference>
<evidence type="ECO:0000313" key="2">
    <source>
        <dbReference type="EMBL" id="GER02794.1"/>
    </source>
</evidence>
<keyword evidence="3" id="KW-1185">Reference proteome</keyword>
<dbReference type="InterPro" id="IPR004045">
    <property type="entry name" value="Glutathione_S-Trfase_N"/>
</dbReference>
<proteinExistence type="predicted"/>
<dbReference type="Proteomes" id="UP000324996">
    <property type="component" value="Unassembled WGS sequence"/>
</dbReference>
<dbReference type="AlphaFoldDB" id="A0A5A7N4V9"/>
<name>A0A5A7N4V9_9PROT</name>
<evidence type="ECO:0000313" key="3">
    <source>
        <dbReference type="Proteomes" id="UP000324996"/>
    </source>
</evidence>
<gene>
    <name evidence="2" type="ORF">JCM17846_04760</name>
</gene>
<reference evidence="2 3" key="1">
    <citation type="submission" date="2019-09" db="EMBL/GenBank/DDBJ databases">
        <title>NBRP : Genome information of microbial organism related human and environment.</title>
        <authorList>
            <person name="Hattori M."/>
            <person name="Oshima K."/>
            <person name="Inaba H."/>
            <person name="Suda W."/>
            <person name="Sakamoto M."/>
            <person name="Iino T."/>
            <person name="Kitahara M."/>
            <person name="Oshida Y."/>
            <person name="Iida T."/>
            <person name="Kudo T."/>
            <person name="Itoh T."/>
            <person name="Ohkuma M."/>
        </authorList>
    </citation>
    <scope>NUCLEOTIDE SEQUENCE [LARGE SCALE GENOMIC DNA]</scope>
    <source>
        <strain evidence="2 3">Q-1</strain>
    </source>
</reference>
<keyword evidence="2" id="KW-0808">Transferase</keyword>
<organism evidence="2 3">
    <name type="scientific">Iodidimonas nitroreducens</name>
    <dbReference type="NCBI Taxonomy" id="1236968"/>
    <lineage>
        <taxon>Bacteria</taxon>
        <taxon>Pseudomonadati</taxon>
        <taxon>Pseudomonadota</taxon>
        <taxon>Alphaproteobacteria</taxon>
        <taxon>Iodidimonadales</taxon>
        <taxon>Iodidimonadaceae</taxon>
        <taxon>Iodidimonas</taxon>
    </lineage>
</organism>
<dbReference type="PROSITE" id="PS50404">
    <property type="entry name" value="GST_NTER"/>
    <property type="match status" value="1"/>
</dbReference>
<protein>
    <submittedName>
        <fullName evidence="2">Glutathione S-transferase</fullName>
    </submittedName>
</protein>
<dbReference type="InterPro" id="IPR036282">
    <property type="entry name" value="Glutathione-S-Trfase_C_sf"/>
</dbReference>
<dbReference type="SUPFAM" id="SSF47616">
    <property type="entry name" value="GST C-terminal domain-like"/>
    <property type="match status" value="1"/>
</dbReference>
<evidence type="ECO:0000259" key="1">
    <source>
        <dbReference type="PROSITE" id="PS50404"/>
    </source>
</evidence>
<dbReference type="RefSeq" id="WP_042087670.1">
    <property type="nucleotide sequence ID" value="NZ_BKCN01000002.1"/>
</dbReference>
<dbReference type="SUPFAM" id="SSF52833">
    <property type="entry name" value="Thioredoxin-like"/>
    <property type="match status" value="1"/>
</dbReference>